<sequence length="210" mass="22889">MRRLDIPPSALFKCSIYITVNITDGRLGNTNQPDLGIHSCILGNLRNGATFAIPVSSISFGAREKVRVNKVNIKLEPLQIDLPAKYSVLAPSSLTSFNDPDLSDCSLLPKDSSTAIHVSRAILARASPYFVTMFKGTWAPLLKLDAPIAFGWPASALLLELMDLAQLLELRVLRGAVGREMVKVLSRQIEAVDVEVKKESRLVAASAYDV</sequence>
<dbReference type="Gene3D" id="3.30.710.10">
    <property type="entry name" value="Potassium Channel Kv1.1, Chain A"/>
    <property type="match status" value="1"/>
</dbReference>
<dbReference type="PROSITE" id="PS50097">
    <property type="entry name" value="BTB"/>
    <property type="match status" value="1"/>
</dbReference>
<reference evidence="2 3" key="1">
    <citation type="submission" date="2016-07" db="EMBL/GenBank/DDBJ databases">
        <title>Pervasive Adenine N6-methylation of Active Genes in Fungi.</title>
        <authorList>
            <consortium name="DOE Joint Genome Institute"/>
            <person name="Mondo S.J."/>
            <person name="Dannebaum R.O."/>
            <person name="Kuo R.C."/>
            <person name="Labutti K."/>
            <person name="Haridas S."/>
            <person name="Kuo A."/>
            <person name="Salamov A."/>
            <person name="Ahrendt S.R."/>
            <person name="Lipzen A."/>
            <person name="Sullivan W."/>
            <person name="Andreopoulos W.B."/>
            <person name="Clum A."/>
            <person name="Lindquist E."/>
            <person name="Daum C."/>
            <person name="Ramamoorthy G.K."/>
            <person name="Gryganskyi A."/>
            <person name="Culley D."/>
            <person name="Magnuson J.K."/>
            <person name="James T.Y."/>
            <person name="O'Malley M.A."/>
            <person name="Stajich J.E."/>
            <person name="Spatafora J.W."/>
            <person name="Visel A."/>
            <person name="Grigoriev I.V."/>
        </authorList>
    </citation>
    <scope>NUCLEOTIDE SEQUENCE [LARGE SCALE GENOMIC DNA]</scope>
    <source>
        <strain evidence="2 3">PL171</strain>
    </source>
</reference>
<dbReference type="Pfam" id="PF00651">
    <property type="entry name" value="BTB"/>
    <property type="match status" value="1"/>
</dbReference>
<evidence type="ECO:0000313" key="3">
    <source>
        <dbReference type="Proteomes" id="UP000193411"/>
    </source>
</evidence>
<proteinExistence type="predicted"/>
<protein>
    <recommendedName>
        <fullName evidence="1">BTB domain-containing protein</fullName>
    </recommendedName>
</protein>
<evidence type="ECO:0000313" key="2">
    <source>
        <dbReference type="EMBL" id="ORZ32905.1"/>
    </source>
</evidence>
<name>A0A1Y2HED2_9FUNG</name>
<dbReference type="InterPro" id="IPR000210">
    <property type="entry name" value="BTB/POZ_dom"/>
</dbReference>
<evidence type="ECO:0000259" key="1">
    <source>
        <dbReference type="PROSITE" id="PS50097"/>
    </source>
</evidence>
<dbReference type="AlphaFoldDB" id="A0A1Y2HED2"/>
<dbReference type="EMBL" id="MCFL01000040">
    <property type="protein sequence ID" value="ORZ32905.1"/>
    <property type="molecule type" value="Genomic_DNA"/>
</dbReference>
<organism evidence="2 3">
    <name type="scientific">Catenaria anguillulae PL171</name>
    <dbReference type="NCBI Taxonomy" id="765915"/>
    <lineage>
        <taxon>Eukaryota</taxon>
        <taxon>Fungi</taxon>
        <taxon>Fungi incertae sedis</taxon>
        <taxon>Blastocladiomycota</taxon>
        <taxon>Blastocladiomycetes</taxon>
        <taxon>Blastocladiales</taxon>
        <taxon>Catenariaceae</taxon>
        <taxon>Catenaria</taxon>
    </lineage>
</organism>
<dbReference type="Proteomes" id="UP000193411">
    <property type="component" value="Unassembled WGS sequence"/>
</dbReference>
<gene>
    <name evidence="2" type="ORF">BCR44DRAFT_48323</name>
</gene>
<dbReference type="OrthoDB" id="6359943at2759"/>
<keyword evidence="3" id="KW-1185">Reference proteome</keyword>
<feature type="domain" description="BTB" evidence="1">
    <location>
        <begin position="103"/>
        <end position="162"/>
    </location>
</feature>
<accession>A0A1Y2HED2</accession>
<comment type="caution">
    <text evidence="2">The sequence shown here is derived from an EMBL/GenBank/DDBJ whole genome shotgun (WGS) entry which is preliminary data.</text>
</comment>
<dbReference type="InterPro" id="IPR011333">
    <property type="entry name" value="SKP1/BTB/POZ_sf"/>
</dbReference>
<dbReference type="SUPFAM" id="SSF54695">
    <property type="entry name" value="POZ domain"/>
    <property type="match status" value="1"/>
</dbReference>